<comment type="caution">
    <text evidence="3">The sequence shown here is derived from an EMBL/GenBank/DDBJ whole genome shotgun (WGS) entry which is preliminary data.</text>
</comment>
<gene>
    <name evidence="3" type="ORF">AXG93_4908s1020</name>
</gene>
<evidence type="ECO:0000313" key="3">
    <source>
        <dbReference type="EMBL" id="OAE30037.1"/>
    </source>
</evidence>
<keyword evidence="2" id="KW-0812">Transmembrane</keyword>
<organism evidence="3 4">
    <name type="scientific">Marchantia polymorpha subsp. ruderalis</name>
    <dbReference type="NCBI Taxonomy" id="1480154"/>
    <lineage>
        <taxon>Eukaryota</taxon>
        <taxon>Viridiplantae</taxon>
        <taxon>Streptophyta</taxon>
        <taxon>Embryophyta</taxon>
        <taxon>Marchantiophyta</taxon>
        <taxon>Marchantiopsida</taxon>
        <taxon>Marchantiidae</taxon>
        <taxon>Marchantiales</taxon>
        <taxon>Marchantiaceae</taxon>
        <taxon>Marchantia</taxon>
    </lineage>
</organism>
<evidence type="ECO:0000256" key="2">
    <source>
        <dbReference type="SAM" id="Phobius"/>
    </source>
</evidence>
<feature type="transmembrane region" description="Helical" evidence="2">
    <location>
        <begin position="80"/>
        <end position="101"/>
    </location>
</feature>
<dbReference type="EMBL" id="LVLJ01001369">
    <property type="protein sequence ID" value="OAE30037.1"/>
    <property type="molecule type" value="Genomic_DNA"/>
</dbReference>
<evidence type="ECO:0000313" key="4">
    <source>
        <dbReference type="Proteomes" id="UP000077202"/>
    </source>
</evidence>
<name>A0A176WAC5_MARPO</name>
<proteinExistence type="predicted"/>
<dbReference type="AlphaFoldDB" id="A0A176WAC5"/>
<reference evidence="3" key="1">
    <citation type="submission" date="2016-03" db="EMBL/GenBank/DDBJ databases">
        <title>Mechanisms controlling the formation of the plant cell surface in tip-growing cells are functionally conserved among land plants.</title>
        <authorList>
            <person name="Honkanen S."/>
            <person name="Jones V.A."/>
            <person name="Morieri G."/>
            <person name="Champion C."/>
            <person name="Hetherington A.J."/>
            <person name="Kelly S."/>
            <person name="Saint-Marcoux D."/>
            <person name="Proust H."/>
            <person name="Prescott H."/>
            <person name="Dolan L."/>
        </authorList>
    </citation>
    <scope>NUCLEOTIDE SEQUENCE [LARGE SCALE GENOMIC DNA]</scope>
    <source>
        <tissue evidence="3">Whole gametophyte</tissue>
    </source>
</reference>
<keyword evidence="2" id="KW-1133">Transmembrane helix</keyword>
<keyword evidence="4" id="KW-1185">Reference proteome</keyword>
<feature type="region of interest" description="Disordered" evidence="1">
    <location>
        <begin position="40"/>
        <end position="70"/>
    </location>
</feature>
<sequence length="187" mass="20427">MNTEAKIMEARSRGETCQDRTCVVHSNSFVCGNKCTSTRNVQPEGRVRSEQSDSEYSSPSPRASYRLTSSSKLNRSEGKILAVIINGGGIGQALLMMIVIADEWQLVRAQQRNSLTPVTGTDLSRSLGYNALAEEEEHAGEALADFDEARHITIAISNQRNVDILPSISTPIVVRSNNIPEDVLHGN</sequence>
<feature type="compositionally biased region" description="Low complexity" evidence="1">
    <location>
        <begin position="54"/>
        <end position="65"/>
    </location>
</feature>
<keyword evidence="2" id="KW-0472">Membrane</keyword>
<accession>A0A176WAC5</accession>
<evidence type="ECO:0000256" key="1">
    <source>
        <dbReference type="SAM" id="MobiDB-lite"/>
    </source>
</evidence>
<dbReference type="Proteomes" id="UP000077202">
    <property type="component" value="Unassembled WGS sequence"/>
</dbReference>
<protein>
    <submittedName>
        <fullName evidence="3">Uncharacterized protein</fullName>
    </submittedName>
</protein>